<dbReference type="PROSITE" id="PS50173">
    <property type="entry name" value="UMUC"/>
    <property type="match status" value="1"/>
</dbReference>
<dbReference type="GO" id="GO:0009432">
    <property type="term" value="P:SOS response"/>
    <property type="evidence" value="ECO:0007669"/>
    <property type="project" value="TreeGrafter"/>
</dbReference>
<gene>
    <name evidence="16" type="primary">dinB</name>
    <name evidence="18" type="ORF">EDB95_4665</name>
</gene>
<dbReference type="GO" id="GO:0005829">
    <property type="term" value="C:cytosol"/>
    <property type="evidence" value="ECO:0007669"/>
    <property type="project" value="TreeGrafter"/>
</dbReference>
<dbReference type="InterPro" id="IPR036775">
    <property type="entry name" value="DNA_pol_Y-fam_lit_finger_sf"/>
</dbReference>
<evidence type="ECO:0000256" key="9">
    <source>
        <dbReference type="ARBA" id="ARBA00022723"/>
    </source>
</evidence>
<dbReference type="InterPro" id="IPR050116">
    <property type="entry name" value="DNA_polymerase-Y"/>
</dbReference>
<dbReference type="EMBL" id="SODV01000002">
    <property type="protein sequence ID" value="TDW96829.1"/>
    <property type="molecule type" value="Genomic_DNA"/>
</dbReference>
<keyword evidence="19" id="KW-1185">Reference proteome</keyword>
<dbReference type="InterPro" id="IPR053848">
    <property type="entry name" value="IMS_HHH_1"/>
</dbReference>
<evidence type="ECO:0000256" key="10">
    <source>
        <dbReference type="ARBA" id="ARBA00022763"/>
    </source>
</evidence>
<name>A0A4R8DGM9_9BACT</name>
<feature type="binding site" evidence="16">
    <location>
        <position position="14"/>
    </location>
    <ligand>
        <name>Mg(2+)</name>
        <dbReference type="ChEBI" id="CHEBI:18420"/>
    </ligand>
</feature>
<evidence type="ECO:0000256" key="13">
    <source>
        <dbReference type="ARBA" id="ARBA00023125"/>
    </source>
</evidence>
<dbReference type="Gene3D" id="3.30.1490.100">
    <property type="entry name" value="DNA polymerase, Y-family, little finger domain"/>
    <property type="match status" value="1"/>
</dbReference>
<dbReference type="AlphaFoldDB" id="A0A4R8DGM9"/>
<keyword evidence="5 16" id="KW-0963">Cytoplasm</keyword>
<evidence type="ECO:0000256" key="2">
    <source>
        <dbReference type="ARBA" id="ARBA00010945"/>
    </source>
</evidence>
<evidence type="ECO:0000313" key="18">
    <source>
        <dbReference type="EMBL" id="TDW96829.1"/>
    </source>
</evidence>
<sequence>MASSPTARSVAHFDLDAFFVSVECLKNPVLKGRPLIVGGGERGVVAACSYETRKFGVHSAMPMKLARRLCPEAMVISGDMESYSKYSHLVTDIIRSKVPVCEKASIDEFYIDLSGMDRFFGISKFTRELRETITDETGLPISYALASNKLISKVATNEVKPRGQMEIPFGEERRYLAPLSVQKLPMVGKQTADQLRQMGVETIRVLADIPMEMLANIFGKNGIDLWRKANGIDESPVVPYSEQKSISTENTFHADTTDMTFLGDELVKMTEKIAFELREQNKLTGCITVKVRYSNFDTFTKQATIPYTGSDHVLLQKVKELFAQLYDRRLLVRLVGVRFSHLIPGNYQIDLFEDTQEMIHLYQQIDHIKRRFGNDLLRRAVGFVGGENKRYVS</sequence>
<keyword evidence="10 16" id="KW-0227">DNA damage</keyword>
<evidence type="ECO:0000256" key="6">
    <source>
        <dbReference type="ARBA" id="ARBA00022679"/>
    </source>
</evidence>
<dbReference type="Gene3D" id="3.30.70.270">
    <property type="match status" value="1"/>
</dbReference>
<dbReference type="HAMAP" id="MF_01113">
    <property type="entry name" value="DNApol_IV"/>
    <property type="match status" value="1"/>
</dbReference>
<evidence type="ECO:0000256" key="4">
    <source>
        <dbReference type="ARBA" id="ARBA00022457"/>
    </source>
</evidence>
<dbReference type="Proteomes" id="UP000294498">
    <property type="component" value="Unassembled WGS sequence"/>
</dbReference>
<dbReference type="InterPro" id="IPR022880">
    <property type="entry name" value="DNApol_IV"/>
</dbReference>
<evidence type="ECO:0000256" key="3">
    <source>
        <dbReference type="ARBA" id="ARBA00011245"/>
    </source>
</evidence>
<dbReference type="InterPro" id="IPR043502">
    <property type="entry name" value="DNA/RNA_pol_sf"/>
</dbReference>
<dbReference type="PANTHER" id="PTHR11076:SF33">
    <property type="entry name" value="DNA POLYMERASE KAPPA"/>
    <property type="match status" value="1"/>
</dbReference>
<dbReference type="InterPro" id="IPR001126">
    <property type="entry name" value="UmuC"/>
</dbReference>
<evidence type="ECO:0000256" key="11">
    <source>
        <dbReference type="ARBA" id="ARBA00022842"/>
    </source>
</evidence>
<dbReference type="Pfam" id="PF21999">
    <property type="entry name" value="IMS_HHH_1"/>
    <property type="match status" value="1"/>
</dbReference>
<dbReference type="SUPFAM" id="SSF56672">
    <property type="entry name" value="DNA/RNA polymerases"/>
    <property type="match status" value="1"/>
</dbReference>
<keyword evidence="9 16" id="KW-0479">Metal-binding</keyword>
<feature type="binding site" evidence="16">
    <location>
        <position position="107"/>
    </location>
    <ligand>
        <name>Mg(2+)</name>
        <dbReference type="ChEBI" id="CHEBI:18420"/>
    </ligand>
</feature>
<dbReference type="Gene3D" id="3.40.1170.60">
    <property type="match status" value="1"/>
</dbReference>
<dbReference type="SUPFAM" id="SSF100879">
    <property type="entry name" value="Lesion bypass DNA polymerase (Y-family), little finger domain"/>
    <property type="match status" value="1"/>
</dbReference>
<keyword evidence="6 16" id="KW-0808">Transferase</keyword>
<dbReference type="GO" id="GO:0003684">
    <property type="term" value="F:damaged DNA binding"/>
    <property type="evidence" value="ECO:0007669"/>
    <property type="project" value="InterPro"/>
</dbReference>
<organism evidence="18 19">
    <name type="scientific">Dinghuibacter silviterrae</name>
    <dbReference type="NCBI Taxonomy" id="1539049"/>
    <lineage>
        <taxon>Bacteria</taxon>
        <taxon>Pseudomonadati</taxon>
        <taxon>Bacteroidota</taxon>
        <taxon>Chitinophagia</taxon>
        <taxon>Chitinophagales</taxon>
        <taxon>Chitinophagaceae</taxon>
        <taxon>Dinghuibacter</taxon>
    </lineage>
</organism>
<dbReference type="GO" id="GO:0003887">
    <property type="term" value="F:DNA-directed DNA polymerase activity"/>
    <property type="evidence" value="ECO:0007669"/>
    <property type="project" value="UniProtKB-UniRule"/>
</dbReference>
<evidence type="ECO:0000256" key="5">
    <source>
        <dbReference type="ARBA" id="ARBA00022490"/>
    </source>
</evidence>
<feature type="active site" evidence="16">
    <location>
        <position position="108"/>
    </location>
</feature>
<dbReference type="GO" id="GO:0006261">
    <property type="term" value="P:DNA-templated DNA replication"/>
    <property type="evidence" value="ECO:0007669"/>
    <property type="project" value="UniProtKB-UniRule"/>
</dbReference>
<dbReference type="Pfam" id="PF11799">
    <property type="entry name" value="IMS_C"/>
    <property type="match status" value="1"/>
</dbReference>
<evidence type="ECO:0000256" key="1">
    <source>
        <dbReference type="ARBA" id="ARBA00004496"/>
    </source>
</evidence>
<comment type="cofactor">
    <cofactor evidence="16">
        <name>Mg(2+)</name>
        <dbReference type="ChEBI" id="CHEBI:18420"/>
    </cofactor>
    <text evidence="16">Binds 2 magnesium ions per subunit.</text>
</comment>
<proteinExistence type="inferred from homology"/>
<comment type="caution">
    <text evidence="18">The sequence shown here is derived from an EMBL/GenBank/DDBJ whole genome shotgun (WGS) entry which is preliminary data.</text>
</comment>
<comment type="similarity">
    <text evidence="2 16">Belongs to the DNA polymerase type-Y family.</text>
</comment>
<keyword evidence="7 16" id="KW-0548">Nucleotidyltransferase</keyword>
<keyword evidence="14 16" id="KW-0234">DNA repair</keyword>
<keyword evidence="11 16" id="KW-0460">Magnesium</keyword>
<dbReference type="GO" id="GO:0006281">
    <property type="term" value="P:DNA repair"/>
    <property type="evidence" value="ECO:0007669"/>
    <property type="project" value="UniProtKB-UniRule"/>
</dbReference>
<dbReference type="FunFam" id="3.30.1490.100:FF:000004">
    <property type="entry name" value="DNA polymerase IV"/>
    <property type="match status" value="1"/>
</dbReference>
<evidence type="ECO:0000256" key="16">
    <source>
        <dbReference type="HAMAP-Rule" id="MF_01113"/>
    </source>
</evidence>
<comment type="subunit">
    <text evidence="3 16">Monomer.</text>
</comment>
<dbReference type="Pfam" id="PF00817">
    <property type="entry name" value="IMS"/>
    <property type="match status" value="1"/>
</dbReference>
<feature type="domain" description="UmuC" evidence="17">
    <location>
        <begin position="10"/>
        <end position="188"/>
    </location>
</feature>
<dbReference type="InterPro" id="IPR017961">
    <property type="entry name" value="DNA_pol_Y-fam_little_finger"/>
</dbReference>
<feature type="site" description="Substrate discrimination" evidence="16">
    <location>
        <position position="19"/>
    </location>
</feature>
<comment type="function">
    <text evidence="16">Poorly processive, error-prone DNA polymerase involved in untargeted mutagenesis. Copies undamaged DNA at stalled replication forks, which arise in vivo from mismatched or misaligned primer ends. These misaligned primers can be extended by PolIV. Exhibits no 3'-5' exonuclease (proofreading) activity. May be involved in translesional synthesis, in conjunction with the beta clamp from PolIII.</text>
</comment>
<dbReference type="GO" id="GO:0000287">
    <property type="term" value="F:magnesium ion binding"/>
    <property type="evidence" value="ECO:0007669"/>
    <property type="project" value="UniProtKB-UniRule"/>
</dbReference>
<evidence type="ECO:0000256" key="15">
    <source>
        <dbReference type="ARBA" id="ARBA00049244"/>
    </source>
</evidence>
<dbReference type="FunFam" id="3.40.1170.60:FF:000001">
    <property type="entry name" value="DNA polymerase IV"/>
    <property type="match status" value="1"/>
</dbReference>
<dbReference type="OrthoDB" id="9808813at2"/>
<evidence type="ECO:0000313" key="19">
    <source>
        <dbReference type="Proteomes" id="UP000294498"/>
    </source>
</evidence>
<dbReference type="RefSeq" id="WP_133997963.1">
    <property type="nucleotide sequence ID" value="NZ_SODV01000002.1"/>
</dbReference>
<keyword evidence="12 16" id="KW-0239">DNA-directed DNA polymerase</keyword>
<comment type="subcellular location">
    <subcellularLocation>
        <location evidence="1 16">Cytoplasm</location>
    </subcellularLocation>
</comment>
<evidence type="ECO:0000256" key="12">
    <source>
        <dbReference type="ARBA" id="ARBA00022932"/>
    </source>
</evidence>
<keyword evidence="13 16" id="KW-0238">DNA-binding</keyword>
<evidence type="ECO:0000256" key="14">
    <source>
        <dbReference type="ARBA" id="ARBA00023204"/>
    </source>
</evidence>
<dbReference type="Gene3D" id="1.10.150.20">
    <property type="entry name" value="5' to 3' exonuclease, C-terminal subdomain"/>
    <property type="match status" value="1"/>
</dbReference>
<evidence type="ECO:0000256" key="8">
    <source>
        <dbReference type="ARBA" id="ARBA00022705"/>
    </source>
</evidence>
<evidence type="ECO:0000259" key="17">
    <source>
        <dbReference type="PROSITE" id="PS50173"/>
    </source>
</evidence>
<keyword evidence="4 16" id="KW-0515">Mutator protein</keyword>
<dbReference type="CDD" id="cd03586">
    <property type="entry name" value="PolY_Pol_IV_kappa"/>
    <property type="match status" value="1"/>
</dbReference>
<protein>
    <recommendedName>
        <fullName evidence="16">DNA polymerase IV</fullName>
        <shortName evidence="16">Pol IV</shortName>
        <ecNumber evidence="16">2.7.7.7</ecNumber>
    </recommendedName>
</protein>
<accession>A0A4R8DGM9</accession>
<evidence type="ECO:0000256" key="7">
    <source>
        <dbReference type="ARBA" id="ARBA00022695"/>
    </source>
</evidence>
<dbReference type="EC" id="2.7.7.7" evidence="16"/>
<dbReference type="PANTHER" id="PTHR11076">
    <property type="entry name" value="DNA REPAIR POLYMERASE UMUC / TRANSFERASE FAMILY MEMBER"/>
    <property type="match status" value="1"/>
</dbReference>
<dbReference type="InterPro" id="IPR043128">
    <property type="entry name" value="Rev_trsase/Diguanyl_cyclase"/>
</dbReference>
<reference evidence="18 19" key="1">
    <citation type="submission" date="2019-03" db="EMBL/GenBank/DDBJ databases">
        <title>Genomic Encyclopedia of Type Strains, Phase IV (KMG-IV): sequencing the most valuable type-strain genomes for metagenomic binning, comparative biology and taxonomic classification.</title>
        <authorList>
            <person name="Goeker M."/>
        </authorList>
    </citation>
    <scope>NUCLEOTIDE SEQUENCE [LARGE SCALE GENOMIC DNA]</scope>
    <source>
        <strain evidence="18 19">DSM 100059</strain>
    </source>
</reference>
<comment type="catalytic activity">
    <reaction evidence="15 16">
        <text>DNA(n) + a 2'-deoxyribonucleoside 5'-triphosphate = DNA(n+1) + diphosphate</text>
        <dbReference type="Rhea" id="RHEA:22508"/>
        <dbReference type="Rhea" id="RHEA-COMP:17339"/>
        <dbReference type="Rhea" id="RHEA-COMP:17340"/>
        <dbReference type="ChEBI" id="CHEBI:33019"/>
        <dbReference type="ChEBI" id="CHEBI:61560"/>
        <dbReference type="ChEBI" id="CHEBI:173112"/>
        <dbReference type="EC" id="2.7.7.7"/>
    </reaction>
</comment>
<dbReference type="NCBIfam" id="NF002677">
    <property type="entry name" value="PRK02406.1"/>
    <property type="match status" value="1"/>
</dbReference>
<dbReference type="GO" id="GO:0042276">
    <property type="term" value="P:error-prone translesion synthesis"/>
    <property type="evidence" value="ECO:0007669"/>
    <property type="project" value="TreeGrafter"/>
</dbReference>
<keyword evidence="8 16" id="KW-0235">DNA replication</keyword>